<evidence type="ECO:0000313" key="8">
    <source>
        <dbReference type="Proteomes" id="UP000253420"/>
    </source>
</evidence>
<keyword evidence="5 6" id="KW-0472">Membrane</keyword>
<feature type="transmembrane region" description="Helical" evidence="6">
    <location>
        <begin position="143"/>
        <end position="164"/>
    </location>
</feature>
<evidence type="ECO:0000256" key="6">
    <source>
        <dbReference type="SAM" id="Phobius"/>
    </source>
</evidence>
<keyword evidence="3 6" id="KW-0812">Transmembrane</keyword>
<keyword evidence="8" id="KW-1185">Reference proteome</keyword>
<dbReference type="EMBL" id="QOZG01000001">
    <property type="protein sequence ID" value="RCS25670.1"/>
    <property type="molecule type" value="Genomic_DNA"/>
</dbReference>
<gene>
    <name evidence="7" type="ORF">DUT91_02515</name>
</gene>
<feature type="transmembrane region" description="Helical" evidence="6">
    <location>
        <begin position="81"/>
        <end position="100"/>
    </location>
</feature>
<feature type="transmembrane region" description="Helical" evidence="6">
    <location>
        <begin position="47"/>
        <end position="69"/>
    </location>
</feature>
<organism evidence="7 8">
    <name type="scientific">Phyllobacterium salinisoli</name>
    <dbReference type="NCBI Taxonomy" id="1899321"/>
    <lineage>
        <taxon>Bacteria</taxon>
        <taxon>Pseudomonadati</taxon>
        <taxon>Pseudomonadota</taxon>
        <taxon>Alphaproteobacteria</taxon>
        <taxon>Hyphomicrobiales</taxon>
        <taxon>Phyllobacteriaceae</taxon>
        <taxon>Phyllobacterium</taxon>
    </lineage>
</organism>
<dbReference type="InterPro" id="IPR019108">
    <property type="entry name" value="Caa3_assmbl_CtaG-rel"/>
</dbReference>
<reference evidence="7 8" key="1">
    <citation type="submission" date="2018-07" db="EMBL/GenBank/DDBJ databases">
        <title>The draft genome of Phyllobacterium salinisoli.</title>
        <authorList>
            <person name="Liu L."/>
            <person name="Li L."/>
            <person name="Zhang X."/>
            <person name="Liang L."/>
        </authorList>
    </citation>
    <scope>NUCLEOTIDE SEQUENCE [LARGE SCALE GENOMIC DNA]</scope>
    <source>
        <strain evidence="7 8">LLAN61</strain>
    </source>
</reference>
<comment type="caution">
    <text evidence="7">The sequence shown here is derived from an EMBL/GenBank/DDBJ whole genome shotgun (WGS) entry which is preliminary data.</text>
</comment>
<proteinExistence type="predicted"/>
<feature type="transmembrane region" description="Helical" evidence="6">
    <location>
        <begin position="191"/>
        <end position="216"/>
    </location>
</feature>
<dbReference type="Proteomes" id="UP000253420">
    <property type="component" value="Unassembled WGS sequence"/>
</dbReference>
<comment type="subcellular location">
    <subcellularLocation>
        <location evidence="1">Cell membrane</location>
        <topology evidence="1">Multi-pass membrane protein</topology>
    </subcellularLocation>
</comment>
<keyword evidence="2" id="KW-1003">Cell membrane</keyword>
<evidence type="ECO:0000256" key="2">
    <source>
        <dbReference type="ARBA" id="ARBA00022475"/>
    </source>
</evidence>
<evidence type="ECO:0000313" key="7">
    <source>
        <dbReference type="EMBL" id="RCS25670.1"/>
    </source>
</evidence>
<accession>A0A368KC61</accession>
<evidence type="ECO:0000256" key="4">
    <source>
        <dbReference type="ARBA" id="ARBA00022989"/>
    </source>
</evidence>
<sequence>MDVHFLDQDVGKSGCDPERITSTSGTFHHAARLAKMFSDFGPLTGHMVTHIILMNACAPLIALACNRIWPANQPKSRMPVRNLLFPAMIVQLALLWAWHAPPALDAAMRSHALHLLMQASLFLGALWFWSAIFLIGGHRRWRAILALLITSKIFCLLGILFVFAPRTLYPAVLSGHHAAHLSGITVADQQLAGLLMLTACPATYVLAGIVIATLWFNEISSDTAASPVPVQEARA</sequence>
<name>A0A368KC61_9HYPH</name>
<dbReference type="Pfam" id="PF09678">
    <property type="entry name" value="Caa3_CtaG"/>
    <property type="match status" value="1"/>
</dbReference>
<evidence type="ECO:0000256" key="3">
    <source>
        <dbReference type="ARBA" id="ARBA00022692"/>
    </source>
</evidence>
<evidence type="ECO:0000256" key="5">
    <source>
        <dbReference type="ARBA" id="ARBA00023136"/>
    </source>
</evidence>
<feature type="transmembrane region" description="Helical" evidence="6">
    <location>
        <begin position="112"/>
        <end position="136"/>
    </location>
</feature>
<protein>
    <submittedName>
        <fullName evidence="7">Cytochrome C oxidase assembly protein</fullName>
    </submittedName>
</protein>
<evidence type="ECO:0000256" key="1">
    <source>
        <dbReference type="ARBA" id="ARBA00004651"/>
    </source>
</evidence>
<dbReference type="GO" id="GO:0005886">
    <property type="term" value="C:plasma membrane"/>
    <property type="evidence" value="ECO:0007669"/>
    <property type="project" value="UniProtKB-SubCell"/>
</dbReference>
<dbReference type="AlphaFoldDB" id="A0A368KC61"/>
<keyword evidence="4 6" id="KW-1133">Transmembrane helix</keyword>